<reference evidence="2" key="1">
    <citation type="journal article" date="2020" name="Stud. Mycol.">
        <title>101 Dothideomycetes genomes: a test case for predicting lifestyles and emergence of pathogens.</title>
        <authorList>
            <person name="Haridas S."/>
            <person name="Albert R."/>
            <person name="Binder M."/>
            <person name="Bloem J."/>
            <person name="Labutti K."/>
            <person name="Salamov A."/>
            <person name="Andreopoulos B."/>
            <person name="Baker S."/>
            <person name="Barry K."/>
            <person name="Bills G."/>
            <person name="Bluhm B."/>
            <person name="Cannon C."/>
            <person name="Castanera R."/>
            <person name="Culley D."/>
            <person name="Daum C."/>
            <person name="Ezra D."/>
            <person name="Gonzalez J."/>
            <person name="Henrissat B."/>
            <person name="Kuo A."/>
            <person name="Liang C."/>
            <person name="Lipzen A."/>
            <person name="Lutzoni F."/>
            <person name="Magnuson J."/>
            <person name="Mondo S."/>
            <person name="Nolan M."/>
            <person name="Ohm R."/>
            <person name="Pangilinan J."/>
            <person name="Park H.-J."/>
            <person name="Ramirez L."/>
            <person name="Alfaro M."/>
            <person name="Sun H."/>
            <person name="Tritt A."/>
            <person name="Yoshinaga Y."/>
            <person name="Zwiers L.-H."/>
            <person name="Turgeon B."/>
            <person name="Goodwin S."/>
            <person name="Spatafora J."/>
            <person name="Crous P."/>
            <person name="Grigoriev I."/>
        </authorList>
    </citation>
    <scope>NUCLEOTIDE SEQUENCE</scope>
    <source>
        <strain evidence="2">CBS 109.77</strain>
    </source>
</reference>
<accession>A0A6A6WNJ5</accession>
<proteinExistence type="predicted"/>
<evidence type="ECO:0000256" key="1">
    <source>
        <dbReference type="SAM" id="MobiDB-lite"/>
    </source>
</evidence>
<feature type="region of interest" description="Disordered" evidence="1">
    <location>
        <begin position="1"/>
        <end position="24"/>
    </location>
</feature>
<dbReference type="EMBL" id="MU002916">
    <property type="protein sequence ID" value="KAF2785518.1"/>
    <property type="molecule type" value="Genomic_DNA"/>
</dbReference>
<protein>
    <submittedName>
        <fullName evidence="2">Uncharacterized protein</fullName>
    </submittedName>
</protein>
<name>A0A6A6WNJ5_9PLEO</name>
<dbReference type="AlphaFoldDB" id="A0A6A6WNJ5"/>
<gene>
    <name evidence="2" type="ORF">K505DRAFT_382088</name>
</gene>
<feature type="non-terminal residue" evidence="2">
    <location>
        <position position="1"/>
    </location>
</feature>
<organism evidence="2 3">
    <name type="scientific">Melanomma pulvis-pyrius CBS 109.77</name>
    <dbReference type="NCBI Taxonomy" id="1314802"/>
    <lineage>
        <taxon>Eukaryota</taxon>
        <taxon>Fungi</taxon>
        <taxon>Dikarya</taxon>
        <taxon>Ascomycota</taxon>
        <taxon>Pezizomycotina</taxon>
        <taxon>Dothideomycetes</taxon>
        <taxon>Pleosporomycetidae</taxon>
        <taxon>Pleosporales</taxon>
        <taxon>Melanommataceae</taxon>
        <taxon>Melanomma</taxon>
    </lineage>
</organism>
<keyword evidence="3" id="KW-1185">Reference proteome</keyword>
<sequence length="136" mass="15777">DEGSPLTRDRQRQGHRRATPPDFGTPNRLFRCGWAGRAFLQPEARVGTLLARTCRFFDRDSRRNKPRQHHTDQIAHLLCITHCIVSKSVKNRSRCSIDTAYRWFVSSCPIYLVWLELCRVEPYGAQGYRMAPDSTL</sequence>
<evidence type="ECO:0000313" key="3">
    <source>
        <dbReference type="Proteomes" id="UP000799757"/>
    </source>
</evidence>
<dbReference type="Proteomes" id="UP000799757">
    <property type="component" value="Unassembled WGS sequence"/>
</dbReference>
<evidence type="ECO:0000313" key="2">
    <source>
        <dbReference type="EMBL" id="KAF2785518.1"/>
    </source>
</evidence>